<keyword evidence="3" id="KW-1185">Reference proteome</keyword>
<reference evidence="2 3" key="1">
    <citation type="submission" date="2024-04" db="EMBL/GenBank/DDBJ databases">
        <title>Phyllosticta paracitricarpa is synonymous to the EU quarantine fungus P. citricarpa based on phylogenomic analyses.</title>
        <authorList>
            <consortium name="Lawrence Berkeley National Laboratory"/>
            <person name="Van ingen-buijs V.A."/>
            <person name="Van westerhoven A.C."/>
            <person name="Haridas S."/>
            <person name="Skiadas P."/>
            <person name="Martin F."/>
            <person name="Groenewald J.Z."/>
            <person name="Crous P.W."/>
            <person name="Seidl M.F."/>
        </authorList>
    </citation>
    <scope>NUCLEOTIDE SEQUENCE [LARGE SCALE GENOMIC DNA]</scope>
    <source>
        <strain evidence="2 3">CPC 17464</strain>
    </source>
</reference>
<comment type="caution">
    <text evidence="2">The sequence shown here is derived from an EMBL/GenBank/DDBJ whole genome shotgun (WGS) entry which is preliminary data.</text>
</comment>
<sequence length="135" mass="14808">MILPAARKILNQIQRRPTQGRLSNRARNAVKVVGAMTGVITRVVEHSSEAALAWSDVTLCLPLITTYADSAAGYSGCLAYVAAGIEYFAALENEVSRFKTLDEQALIGSPLELLVRDLHVDVLEFRLQSITRDHV</sequence>
<gene>
    <name evidence="2" type="ORF">J3D65DRAFT_274752</name>
</gene>
<organism evidence="2 3">
    <name type="scientific">Phyllosticta citribraziliensis</name>
    <dbReference type="NCBI Taxonomy" id="989973"/>
    <lineage>
        <taxon>Eukaryota</taxon>
        <taxon>Fungi</taxon>
        <taxon>Dikarya</taxon>
        <taxon>Ascomycota</taxon>
        <taxon>Pezizomycotina</taxon>
        <taxon>Dothideomycetes</taxon>
        <taxon>Dothideomycetes incertae sedis</taxon>
        <taxon>Botryosphaeriales</taxon>
        <taxon>Phyllostictaceae</taxon>
        <taxon>Phyllosticta</taxon>
    </lineage>
</organism>
<dbReference type="GeneID" id="92027901"/>
<evidence type="ECO:0000259" key="1">
    <source>
        <dbReference type="Pfam" id="PF17100"/>
    </source>
</evidence>
<protein>
    <recommendedName>
        <fullName evidence="1">NWD NACHT-NTPase N-terminal domain-containing protein</fullName>
    </recommendedName>
</protein>
<proteinExistence type="predicted"/>
<dbReference type="Pfam" id="PF17100">
    <property type="entry name" value="NACHT_N"/>
    <property type="match status" value="1"/>
</dbReference>
<dbReference type="EMBL" id="JBBPEH010000004">
    <property type="protein sequence ID" value="KAK7539277.1"/>
    <property type="molecule type" value="Genomic_DNA"/>
</dbReference>
<dbReference type="RefSeq" id="XP_066656548.1">
    <property type="nucleotide sequence ID" value="XM_066794995.1"/>
</dbReference>
<accession>A0ABR1LVQ3</accession>
<dbReference type="Proteomes" id="UP001360953">
    <property type="component" value="Unassembled WGS sequence"/>
</dbReference>
<name>A0ABR1LVQ3_9PEZI</name>
<dbReference type="InterPro" id="IPR031359">
    <property type="entry name" value="NACHT_N"/>
</dbReference>
<feature type="domain" description="NWD NACHT-NTPase N-terminal" evidence="1">
    <location>
        <begin position="18"/>
        <end position="132"/>
    </location>
</feature>
<evidence type="ECO:0000313" key="2">
    <source>
        <dbReference type="EMBL" id="KAK7539277.1"/>
    </source>
</evidence>
<evidence type="ECO:0000313" key="3">
    <source>
        <dbReference type="Proteomes" id="UP001360953"/>
    </source>
</evidence>